<dbReference type="Proteomes" id="UP000265801">
    <property type="component" value="Unassembled WGS sequence"/>
</dbReference>
<evidence type="ECO:0008006" key="3">
    <source>
        <dbReference type="Google" id="ProtNLM"/>
    </source>
</evidence>
<accession>A0A3A1QRP2</accession>
<dbReference type="InterPro" id="IPR025613">
    <property type="entry name" value="YlbE"/>
</dbReference>
<dbReference type="AlphaFoldDB" id="A0A3A1QRP2"/>
<comment type="caution">
    <text evidence="1">The sequence shown here is derived from an EMBL/GenBank/DDBJ whole genome shotgun (WGS) entry which is preliminary data.</text>
</comment>
<dbReference type="Pfam" id="PF14003">
    <property type="entry name" value="YlbE"/>
    <property type="match status" value="1"/>
</dbReference>
<dbReference type="OrthoDB" id="1646085at2"/>
<dbReference type="EMBL" id="QXIR01000054">
    <property type="protein sequence ID" value="RIW27453.1"/>
    <property type="molecule type" value="Genomic_DNA"/>
</dbReference>
<evidence type="ECO:0000313" key="2">
    <source>
        <dbReference type="Proteomes" id="UP000265801"/>
    </source>
</evidence>
<proteinExistence type="predicted"/>
<dbReference type="RefSeq" id="WP_119549636.1">
    <property type="nucleotide sequence ID" value="NZ_QXIR01000054.1"/>
</dbReference>
<protein>
    <recommendedName>
        <fullName evidence="3">YlbE-like protein</fullName>
    </recommendedName>
</protein>
<keyword evidence="2" id="KW-1185">Reference proteome</keyword>
<evidence type="ECO:0000313" key="1">
    <source>
        <dbReference type="EMBL" id="RIW27453.1"/>
    </source>
</evidence>
<reference evidence="1 2" key="1">
    <citation type="submission" date="2018-09" db="EMBL/GenBank/DDBJ databases">
        <title>Bacillus saliacetes sp. nov., isolated from Thai shrimp paste (Ka-pi).</title>
        <authorList>
            <person name="Daroonpunt R."/>
            <person name="Tanasupawat S."/>
            <person name="Yiamsombut S."/>
        </authorList>
    </citation>
    <scope>NUCLEOTIDE SEQUENCE [LARGE SCALE GENOMIC DNA]</scope>
    <source>
        <strain evidence="1 2">SKP7-4</strain>
    </source>
</reference>
<gene>
    <name evidence="1" type="ORF">D3H55_22875</name>
</gene>
<sequence>MRKEVIEYIHSKQDLKDFIRVQPVWYRILSKNPHWLDKFEAASINHFEKTVHHQVQRFSNGVQMASMMMQMFQAMNDSK</sequence>
<organism evidence="1 2">
    <name type="scientific">Bacillus salacetis</name>
    <dbReference type="NCBI Taxonomy" id="2315464"/>
    <lineage>
        <taxon>Bacteria</taxon>
        <taxon>Bacillati</taxon>
        <taxon>Bacillota</taxon>
        <taxon>Bacilli</taxon>
        <taxon>Bacillales</taxon>
        <taxon>Bacillaceae</taxon>
        <taxon>Bacillus</taxon>
    </lineage>
</organism>
<name>A0A3A1QRP2_9BACI</name>